<gene>
    <name evidence="2" type="ORF">D9Q98_003576</name>
</gene>
<accession>A0A9D4TT69</accession>
<feature type="region of interest" description="Disordered" evidence="1">
    <location>
        <begin position="159"/>
        <end position="191"/>
    </location>
</feature>
<evidence type="ECO:0000313" key="2">
    <source>
        <dbReference type="EMBL" id="KAI3433770.1"/>
    </source>
</evidence>
<sequence>MNGAYTGPAQQAQQQDAASELAQHQPNPYATADGTVEGSQRHGSGAGGGSEPRPALAGPLPAGLQQQQQQGGASLPRPASASSDIEQPFTFTSPSSAAAELQRGRPSDGGIATDGRDVEADGGGDSSRRPSGVLRSSFGDPNRLRRNVSWTDLEHQAPLAQVVEYEPSDRHSSRSDDDWDSPPSGCLCCLQ</sequence>
<dbReference type="AlphaFoldDB" id="A0A9D4TT69"/>
<feature type="compositionally biased region" description="Low complexity" evidence="1">
    <location>
        <begin position="1"/>
        <end position="23"/>
    </location>
</feature>
<comment type="caution">
    <text evidence="2">The sequence shown here is derived from an EMBL/GenBank/DDBJ whole genome shotgun (WGS) entry which is preliminary data.</text>
</comment>
<evidence type="ECO:0000313" key="3">
    <source>
        <dbReference type="Proteomes" id="UP001055712"/>
    </source>
</evidence>
<organism evidence="2 3">
    <name type="scientific">Chlorella vulgaris</name>
    <name type="common">Green alga</name>
    <dbReference type="NCBI Taxonomy" id="3077"/>
    <lineage>
        <taxon>Eukaryota</taxon>
        <taxon>Viridiplantae</taxon>
        <taxon>Chlorophyta</taxon>
        <taxon>core chlorophytes</taxon>
        <taxon>Trebouxiophyceae</taxon>
        <taxon>Chlorellales</taxon>
        <taxon>Chlorellaceae</taxon>
        <taxon>Chlorella clade</taxon>
        <taxon>Chlorella</taxon>
    </lineage>
</organism>
<proteinExistence type="predicted"/>
<protein>
    <submittedName>
        <fullName evidence="2">Uncharacterized protein</fullName>
    </submittedName>
</protein>
<dbReference type="EMBL" id="SIDB01000004">
    <property type="protein sequence ID" value="KAI3433770.1"/>
    <property type="molecule type" value="Genomic_DNA"/>
</dbReference>
<dbReference type="Proteomes" id="UP001055712">
    <property type="component" value="Unassembled WGS sequence"/>
</dbReference>
<keyword evidence="3" id="KW-1185">Reference proteome</keyword>
<feature type="compositionally biased region" description="Low complexity" evidence="1">
    <location>
        <begin position="54"/>
        <end position="76"/>
    </location>
</feature>
<feature type="region of interest" description="Disordered" evidence="1">
    <location>
        <begin position="1"/>
        <end position="144"/>
    </location>
</feature>
<reference evidence="2" key="2">
    <citation type="submission" date="2020-11" db="EMBL/GenBank/DDBJ databases">
        <authorList>
            <person name="Cecchin M."/>
            <person name="Marcolungo L."/>
            <person name="Rossato M."/>
            <person name="Girolomoni L."/>
            <person name="Cosentino E."/>
            <person name="Cuine S."/>
            <person name="Li-Beisson Y."/>
            <person name="Delledonne M."/>
            <person name="Ballottari M."/>
        </authorList>
    </citation>
    <scope>NUCLEOTIDE SEQUENCE</scope>
    <source>
        <strain evidence="2">211/11P</strain>
        <tissue evidence="2">Whole cell</tissue>
    </source>
</reference>
<reference evidence="2" key="1">
    <citation type="journal article" date="2019" name="Plant J.">
        <title>Chlorella vulgaris genome assembly and annotation reveals the molecular basis for metabolic acclimation to high light conditions.</title>
        <authorList>
            <person name="Cecchin M."/>
            <person name="Marcolungo L."/>
            <person name="Rossato M."/>
            <person name="Girolomoni L."/>
            <person name="Cosentino E."/>
            <person name="Cuine S."/>
            <person name="Li-Beisson Y."/>
            <person name="Delledonne M."/>
            <person name="Ballottari M."/>
        </authorList>
    </citation>
    <scope>NUCLEOTIDE SEQUENCE</scope>
    <source>
        <strain evidence="2">211/11P</strain>
    </source>
</reference>
<feature type="compositionally biased region" description="Polar residues" evidence="1">
    <location>
        <begin position="80"/>
        <end position="96"/>
    </location>
</feature>
<name>A0A9D4TT69_CHLVU</name>
<dbReference type="OrthoDB" id="10570391at2759"/>
<evidence type="ECO:0000256" key="1">
    <source>
        <dbReference type="SAM" id="MobiDB-lite"/>
    </source>
</evidence>
<feature type="compositionally biased region" description="Basic and acidic residues" evidence="1">
    <location>
        <begin position="167"/>
        <end position="176"/>
    </location>
</feature>